<accession>A0A7Y0L596</accession>
<organism evidence="4 5">
    <name type="scientific">Sulfobacillus harzensis</name>
    <dbReference type="NCBI Taxonomy" id="2729629"/>
    <lineage>
        <taxon>Bacteria</taxon>
        <taxon>Bacillati</taxon>
        <taxon>Bacillota</taxon>
        <taxon>Clostridia</taxon>
        <taxon>Eubacteriales</taxon>
        <taxon>Clostridiales Family XVII. Incertae Sedis</taxon>
        <taxon>Sulfobacillus</taxon>
    </lineage>
</organism>
<dbReference type="GO" id="GO:0016616">
    <property type="term" value="F:oxidoreductase activity, acting on the CH-OH group of donors, NAD or NADP as acceptor"/>
    <property type="evidence" value="ECO:0007669"/>
    <property type="project" value="UniProtKB-ARBA"/>
</dbReference>
<dbReference type="SUPFAM" id="SSF51735">
    <property type="entry name" value="NAD(P)-binding Rossmann-fold domains"/>
    <property type="match status" value="1"/>
</dbReference>
<dbReference type="AlphaFoldDB" id="A0A7Y0L596"/>
<dbReference type="InterPro" id="IPR006140">
    <property type="entry name" value="D-isomer_DH_NAD-bd"/>
</dbReference>
<dbReference type="GO" id="GO:0051287">
    <property type="term" value="F:NAD binding"/>
    <property type="evidence" value="ECO:0007669"/>
    <property type="project" value="InterPro"/>
</dbReference>
<dbReference type="RefSeq" id="WP_169098168.1">
    <property type="nucleotide sequence ID" value="NZ_JABBVZ010000017.1"/>
</dbReference>
<dbReference type="Gene3D" id="3.40.50.720">
    <property type="entry name" value="NAD(P)-binding Rossmann-like Domain"/>
    <property type="match status" value="2"/>
</dbReference>
<comment type="caution">
    <text evidence="4">The sequence shown here is derived from an EMBL/GenBank/DDBJ whole genome shotgun (WGS) entry which is preliminary data.</text>
</comment>
<dbReference type="EMBL" id="JABBVZ010000017">
    <property type="protein sequence ID" value="NMP22134.1"/>
    <property type="molecule type" value="Genomic_DNA"/>
</dbReference>
<dbReference type="PANTHER" id="PTHR43333">
    <property type="entry name" value="2-HACID_DH_C DOMAIN-CONTAINING PROTEIN"/>
    <property type="match status" value="1"/>
</dbReference>
<dbReference type="CDD" id="cd05300">
    <property type="entry name" value="2-Hacid_dh_1"/>
    <property type="match status" value="1"/>
</dbReference>
<dbReference type="InterPro" id="IPR036291">
    <property type="entry name" value="NAD(P)-bd_dom_sf"/>
</dbReference>
<evidence type="ECO:0000256" key="1">
    <source>
        <dbReference type="ARBA" id="ARBA00023002"/>
    </source>
</evidence>
<dbReference type="SUPFAM" id="SSF52283">
    <property type="entry name" value="Formate/glycerate dehydrogenase catalytic domain-like"/>
    <property type="match status" value="1"/>
</dbReference>
<keyword evidence="5" id="KW-1185">Reference proteome</keyword>
<sequence length="308" mass="33453">MTIAVYGDRKLHQGLVEALAARGFTEPVGWVEEMGPEQRAQVEILFGWRIPQSVVDACPRLAWIQGAGAGVDWVLPLKLPPQVVVTRIVDQFGPDMGEFALMAALAWVKEYPRILKQQADRQWTPYLVGQLATKVVGVLGAGSIGRHIAEMFRPLVREVRALGRRPPEIPGIQGFGAADALHFYHGLDILVMVLPHTPDTYHLVGGEEIGRMNRGGYLINVGRGAVLNESALIAAVQSGQLSGACLDVHETEPLPSDSPLWTLPGVTVSPHISGPSRRTGMAAVFLENLSRYRQGLPLVGQVDLARGY</sequence>
<gene>
    <name evidence="4" type="ORF">HIJ39_07190</name>
</gene>
<evidence type="ECO:0000313" key="4">
    <source>
        <dbReference type="EMBL" id="NMP22134.1"/>
    </source>
</evidence>
<reference evidence="4 5" key="1">
    <citation type="submission" date="2020-04" db="EMBL/GenBank/DDBJ databases">
        <authorList>
            <person name="Zhang R."/>
            <person name="Schippers A."/>
        </authorList>
    </citation>
    <scope>NUCLEOTIDE SEQUENCE [LARGE SCALE GENOMIC DNA]</scope>
    <source>
        <strain evidence="4 5">DSM 109850</strain>
    </source>
</reference>
<keyword evidence="1" id="KW-0560">Oxidoreductase</keyword>
<evidence type="ECO:0000259" key="3">
    <source>
        <dbReference type="Pfam" id="PF02826"/>
    </source>
</evidence>
<proteinExistence type="predicted"/>
<protein>
    <submittedName>
        <fullName evidence="4">D-2-hydroxyacid dehydrogenase</fullName>
    </submittedName>
</protein>
<dbReference type="InterPro" id="IPR029753">
    <property type="entry name" value="D-isomer_DH_CS"/>
</dbReference>
<evidence type="ECO:0000256" key="2">
    <source>
        <dbReference type="ARBA" id="ARBA00023027"/>
    </source>
</evidence>
<keyword evidence="2" id="KW-0520">NAD</keyword>
<dbReference type="PROSITE" id="PS00671">
    <property type="entry name" value="D_2_HYDROXYACID_DH_3"/>
    <property type="match status" value="1"/>
</dbReference>
<name>A0A7Y0L596_9FIRM</name>
<dbReference type="Pfam" id="PF02826">
    <property type="entry name" value="2-Hacid_dh_C"/>
    <property type="match status" value="1"/>
</dbReference>
<evidence type="ECO:0000313" key="5">
    <source>
        <dbReference type="Proteomes" id="UP000533476"/>
    </source>
</evidence>
<feature type="domain" description="D-isomer specific 2-hydroxyacid dehydrogenase NAD-binding" evidence="3">
    <location>
        <begin position="102"/>
        <end position="273"/>
    </location>
</feature>
<dbReference type="PANTHER" id="PTHR43333:SF1">
    <property type="entry name" value="D-ISOMER SPECIFIC 2-HYDROXYACID DEHYDROGENASE NAD-BINDING DOMAIN-CONTAINING PROTEIN"/>
    <property type="match status" value="1"/>
</dbReference>
<dbReference type="Proteomes" id="UP000533476">
    <property type="component" value="Unassembled WGS sequence"/>
</dbReference>